<dbReference type="KEGG" id="asd:AS9A_4270"/>
<feature type="region of interest" description="Disordered" evidence="1">
    <location>
        <begin position="1"/>
        <end position="30"/>
    </location>
</feature>
<evidence type="ECO:0000313" key="3">
    <source>
        <dbReference type="Proteomes" id="UP000009235"/>
    </source>
</evidence>
<feature type="compositionally biased region" description="Acidic residues" evidence="1">
    <location>
        <begin position="92"/>
        <end position="108"/>
    </location>
</feature>
<feature type="region of interest" description="Disordered" evidence="1">
    <location>
        <begin position="87"/>
        <end position="122"/>
    </location>
</feature>
<name>F6EL40_HOYSD</name>
<dbReference type="STRING" id="443218.AS9A_4270"/>
<reference evidence="2 3" key="1">
    <citation type="journal article" date="2011" name="J. Bacteriol.">
        <title>Complete genome sequence of Amycolicicoccus subflavus DQS3-9A1T, an actinomycete isolated from crude oil-polluted soil.</title>
        <authorList>
            <person name="Cai M."/>
            <person name="Chen W.M."/>
            <person name="Nie Y."/>
            <person name="Chi C.Q."/>
            <person name="Wang Y.N."/>
            <person name="Tang Y.Q."/>
            <person name="Li G.Y."/>
            <person name="Wu X.L."/>
        </authorList>
    </citation>
    <scope>NUCLEOTIDE SEQUENCE [LARGE SCALE GENOMIC DNA]</scope>
    <source>
        <strain evidence="3">DSM 45089 / DQS3-9A1</strain>
    </source>
</reference>
<dbReference type="HOGENOM" id="CLU_2021881_0_0_11"/>
<dbReference type="RefSeq" id="WP_013809052.1">
    <property type="nucleotide sequence ID" value="NC_015564.1"/>
</dbReference>
<accession>F6EL40</accession>
<proteinExistence type="predicted"/>
<dbReference type="EMBL" id="CP002786">
    <property type="protein sequence ID" value="AEF42703.1"/>
    <property type="molecule type" value="Genomic_DNA"/>
</dbReference>
<dbReference type="AlphaFoldDB" id="F6EL40"/>
<feature type="compositionally biased region" description="Basic and acidic residues" evidence="1">
    <location>
        <begin position="109"/>
        <end position="122"/>
    </location>
</feature>
<dbReference type="OrthoDB" id="4775198at2"/>
<gene>
    <name evidence="2" type="ordered locus">AS9A_4270</name>
</gene>
<keyword evidence="3" id="KW-1185">Reference proteome</keyword>
<sequence length="122" mass="13481">MAKTSDKTSARNRARQALAEKQRKRRERDERIEAAATRYFAAADAIEKARLDAGEAIKALVDEGEPRAEIAELLGITTRDIKLSLDTLTNEDTGEAQEQSEDVSAEPDDSAHDDTTEDRHVA</sequence>
<evidence type="ECO:0000256" key="1">
    <source>
        <dbReference type="SAM" id="MobiDB-lite"/>
    </source>
</evidence>
<evidence type="ECO:0000313" key="2">
    <source>
        <dbReference type="EMBL" id="AEF42703.1"/>
    </source>
</evidence>
<dbReference type="Proteomes" id="UP000009235">
    <property type="component" value="Chromosome"/>
</dbReference>
<protein>
    <submittedName>
        <fullName evidence="2">Uncharacterized protein</fullName>
    </submittedName>
</protein>
<organism evidence="2 3">
    <name type="scientific">Hoyosella subflava (strain DSM 45089 / JCM 17490 / NBRC 109087 / DQS3-9A1)</name>
    <name type="common">Amycolicicoccus subflavus</name>
    <dbReference type="NCBI Taxonomy" id="443218"/>
    <lineage>
        <taxon>Bacteria</taxon>
        <taxon>Bacillati</taxon>
        <taxon>Actinomycetota</taxon>
        <taxon>Actinomycetes</taxon>
        <taxon>Mycobacteriales</taxon>
        <taxon>Hoyosellaceae</taxon>
        <taxon>Hoyosella</taxon>
    </lineage>
</organism>